<comment type="caution">
    <text evidence="8">Lacks conserved residue(s) required for the propagation of feature annotation.</text>
</comment>
<comment type="cofactor">
    <cofactor evidence="8">
        <name>Mg(2+)</name>
        <dbReference type="ChEBI" id="CHEBI:18420"/>
    </cofactor>
</comment>
<dbReference type="PANTHER" id="PTHR19136:SF81">
    <property type="entry name" value="MOLYBDENUM COFACTOR GUANYLYLTRANSFERASE"/>
    <property type="match status" value="1"/>
</dbReference>
<dbReference type="GO" id="GO:0005737">
    <property type="term" value="C:cytoplasm"/>
    <property type="evidence" value="ECO:0007669"/>
    <property type="project" value="UniProtKB-SubCell"/>
</dbReference>
<feature type="binding site" evidence="8">
    <location>
        <position position="83"/>
    </location>
    <ligand>
        <name>GTP</name>
        <dbReference type="ChEBI" id="CHEBI:37565"/>
    </ligand>
</feature>
<gene>
    <name evidence="8" type="primary">mobA</name>
    <name evidence="10" type="ORF">GN277_21870</name>
</gene>
<dbReference type="SUPFAM" id="SSF53448">
    <property type="entry name" value="Nucleotide-diphospho-sugar transferases"/>
    <property type="match status" value="1"/>
</dbReference>
<dbReference type="AlphaFoldDB" id="A0A7X3MK42"/>
<keyword evidence="4 8" id="KW-0547">Nucleotide-binding</keyword>
<evidence type="ECO:0000313" key="11">
    <source>
        <dbReference type="Proteomes" id="UP000460412"/>
    </source>
</evidence>
<comment type="subcellular location">
    <subcellularLocation>
        <location evidence="8">Cytoplasm</location>
    </subcellularLocation>
</comment>
<evidence type="ECO:0000259" key="9">
    <source>
        <dbReference type="Pfam" id="PF12804"/>
    </source>
</evidence>
<keyword evidence="6 8" id="KW-0342">GTP-binding</keyword>
<feature type="domain" description="MobA-like NTP transferase" evidence="9">
    <location>
        <begin position="22"/>
        <end position="182"/>
    </location>
</feature>
<dbReference type="Gene3D" id="3.90.550.10">
    <property type="entry name" value="Spore Coat Polysaccharide Biosynthesis Protein SpsA, Chain A"/>
    <property type="match status" value="1"/>
</dbReference>
<feature type="binding site" evidence="8">
    <location>
        <position position="112"/>
    </location>
    <ligand>
        <name>Mg(2+)</name>
        <dbReference type="ChEBI" id="CHEBI:18420"/>
    </ligand>
</feature>
<reference evidence="10 11" key="1">
    <citation type="submission" date="2019-12" db="EMBL/GenBank/DDBJ databases">
        <title>Sporaefaciens musculi gen. nov., sp. nov., a novel bacterium isolated from the caecum of an obese mouse.</title>
        <authorList>
            <person name="Rasmussen T.S."/>
            <person name="Streidl T."/>
            <person name="Hitch T.C.A."/>
            <person name="Wortmann E."/>
            <person name="Deptula P."/>
            <person name="Hansen M."/>
            <person name="Nielsen D.S."/>
            <person name="Clavel T."/>
            <person name="Vogensen F.K."/>
        </authorList>
    </citation>
    <scope>NUCLEOTIDE SEQUENCE [LARGE SCALE GENOMIC DNA]</scope>
    <source>
        <strain evidence="10 11">WCA-9-b2</strain>
    </source>
</reference>
<evidence type="ECO:0000256" key="3">
    <source>
        <dbReference type="ARBA" id="ARBA00022723"/>
    </source>
</evidence>
<dbReference type="EMBL" id="WUQX01000001">
    <property type="protein sequence ID" value="MXP77901.1"/>
    <property type="molecule type" value="Genomic_DNA"/>
</dbReference>
<dbReference type="Proteomes" id="UP000460412">
    <property type="component" value="Unassembled WGS sequence"/>
</dbReference>
<organism evidence="10 11">
    <name type="scientific">Sporofaciens musculi</name>
    <dbReference type="NCBI Taxonomy" id="2681861"/>
    <lineage>
        <taxon>Bacteria</taxon>
        <taxon>Bacillati</taxon>
        <taxon>Bacillota</taxon>
        <taxon>Clostridia</taxon>
        <taxon>Lachnospirales</taxon>
        <taxon>Lachnospiraceae</taxon>
        <taxon>Sporofaciens</taxon>
    </lineage>
</organism>
<comment type="catalytic activity">
    <reaction evidence="8">
        <text>Mo-molybdopterin + GTP + H(+) = Mo-molybdopterin guanine dinucleotide + diphosphate</text>
        <dbReference type="Rhea" id="RHEA:34243"/>
        <dbReference type="ChEBI" id="CHEBI:15378"/>
        <dbReference type="ChEBI" id="CHEBI:33019"/>
        <dbReference type="ChEBI" id="CHEBI:37565"/>
        <dbReference type="ChEBI" id="CHEBI:71302"/>
        <dbReference type="ChEBI" id="CHEBI:71310"/>
        <dbReference type="EC" id="2.7.7.77"/>
    </reaction>
</comment>
<keyword evidence="7 8" id="KW-0501">Molybdenum cofactor biosynthesis</keyword>
<proteinExistence type="inferred from homology"/>
<protein>
    <recommendedName>
        <fullName evidence="8">Probable molybdenum cofactor guanylyltransferase</fullName>
        <shortName evidence="8">MoCo guanylyltransferase</shortName>
        <ecNumber evidence="8">2.7.7.77</ecNumber>
    </recommendedName>
    <alternativeName>
        <fullName evidence="8">GTP:molybdopterin guanylyltransferase</fullName>
    </alternativeName>
    <alternativeName>
        <fullName evidence="8">Mo-MPT guanylyltransferase</fullName>
    </alternativeName>
    <alternativeName>
        <fullName evidence="8">Molybdopterin guanylyltransferase</fullName>
    </alternativeName>
    <alternativeName>
        <fullName evidence="8">Molybdopterin-guanine dinucleotide synthase</fullName>
        <shortName evidence="8">MGD synthase</shortName>
    </alternativeName>
</protein>
<dbReference type="InterPro" id="IPR013482">
    <property type="entry name" value="Molybde_CF_guanTrfase"/>
</dbReference>
<dbReference type="GO" id="GO:0006777">
    <property type="term" value="P:Mo-molybdopterin cofactor biosynthetic process"/>
    <property type="evidence" value="ECO:0007669"/>
    <property type="project" value="UniProtKB-KW"/>
</dbReference>
<comment type="function">
    <text evidence="8">Transfers a GMP moiety from GTP to Mo-molybdopterin (Mo-MPT) cofactor (Moco or molybdenum cofactor) to form Mo-molybdopterin guanine dinucleotide (Mo-MGD) cofactor.</text>
</comment>
<evidence type="ECO:0000256" key="8">
    <source>
        <dbReference type="HAMAP-Rule" id="MF_00316"/>
    </source>
</evidence>
<comment type="caution">
    <text evidence="10">The sequence shown here is derived from an EMBL/GenBank/DDBJ whole genome shotgun (WGS) entry which is preliminary data.</text>
</comment>
<dbReference type="EC" id="2.7.7.77" evidence="8"/>
<comment type="similarity">
    <text evidence="8">Belongs to the MobA family.</text>
</comment>
<dbReference type="RefSeq" id="WP_159753687.1">
    <property type="nucleotide sequence ID" value="NZ_WUQX01000001.1"/>
</dbReference>
<evidence type="ECO:0000256" key="5">
    <source>
        <dbReference type="ARBA" id="ARBA00022842"/>
    </source>
</evidence>
<feature type="binding site" evidence="8">
    <location>
        <begin position="25"/>
        <end position="27"/>
    </location>
    <ligand>
        <name>GTP</name>
        <dbReference type="ChEBI" id="CHEBI:37565"/>
    </ligand>
</feature>
<dbReference type="GO" id="GO:0061603">
    <property type="term" value="F:molybdenum cofactor guanylyltransferase activity"/>
    <property type="evidence" value="ECO:0007669"/>
    <property type="project" value="UniProtKB-EC"/>
</dbReference>
<dbReference type="GO" id="GO:0046872">
    <property type="term" value="F:metal ion binding"/>
    <property type="evidence" value="ECO:0007669"/>
    <property type="project" value="UniProtKB-KW"/>
</dbReference>
<accession>A0A7X3MK42</accession>
<dbReference type="InterPro" id="IPR025877">
    <property type="entry name" value="MobA-like_NTP_Trfase"/>
</dbReference>
<evidence type="ECO:0000313" key="10">
    <source>
        <dbReference type="EMBL" id="MXP77901.1"/>
    </source>
</evidence>
<keyword evidence="11" id="KW-1185">Reference proteome</keyword>
<name>A0A7X3MK42_9FIRM</name>
<sequence length="217" mass="24443">MINKMTAIGEFGKGGVAMDAEGLILAGGKSLRMGGRHKGSFTYENETFTQLLRKELKKEVSCVWLSYGQEIQENHSECPIVMDVYPNCGPIGGLYSGLRACTCDWMLIAACDMPFLKIELFRYLKNQLQGKKDAVAVYDGVVPVTGGCIHPLAAIYQTKIGDVLKVQLEEGDYRVRNALKRLNILYADVTGMSCFEEMLQNINTMEEYTRLRWQDRY</sequence>
<evidence type="ECO:0000256" key="6">
    <source>
        <dbReference type="ARBA" id="ARBA00023134"/>
    </source>
</evidence>
<evidence type="ECO:0000256" key="4">
    <source>
        <dbReference type="ARBA" id="ARBA00022741"/>
    </source>
</evidence>
<dbReference type="CDD" id="cd02503">
    <property type="entry name" value="MobA"/>
    <property type="match status" value="1"/>
</dbReference>
<evidence type="ECO:0000256" key="2">
    <source>
        <dbReference type="ARBA" id="ARBA00022679"/>
    </source>
</evidence>
<keyword evidence="1 8" id="KW-0963">Cytoplasm</keyword>
<dbReference type="GO" id="GO:0005525">
    <property type="term" value="F:GTP binding"/>
    <property type="evidence" value="ECO:0007669"/>
    <property type="project" value="UniProtKB-UniRule"/>
</dbReference>
<keyword evidence="2 8" id="KW-0808">Transferase</keyword>
<keyword evidence="3 8" id="KW-0479">Metal-binding</keyword>
<comment type="domain">
    <text evidence="8">The N-terminal domain determines nucleotide recognition and specific binding, while the C-terminal domain determines the specific binding to the target protein.</text>
</comment>
<evidence type="ECO:0000256" key="1">
    <source>
        <dbReference type="ARBA" id="ARBA00022490"/>
    </source>
</evidence>
<keyword evidence="5 8" id="KW-0460">Magnesium</keyword>
<dbReference type="HAMAP" id="MF_00316">
    <property type="entry name" value="MobA"/>
    <property type="match status" value="1"/>
</dbReference>
<evidence type="ECO:0000256" key="7">
    <source>
        <dbReference type="ARBA" id="ARBA00023150"/>
    </source>
</evidence>
<feature type="binding site" evidence="8">
    <location>
        <position position="112"/>
    </location>
    <ligand>
        <name>GTP</name>
        <dbReference type="ChEBI" id="CHEBI:37565"/>
    </ligand>
</feature>
<dbReference type="InterPro" id="IPR029044">
    <property type="entry name" value="Nucleotide-diphossugar_trans"/>
</dbReference>
<dbReference type="Pfam" id="PF12804">
    <property type="entry name" value="NTP_transf_3"/>
    <property type="match status" value="1"/>
</dbReference>
<dbReference type="PANTHER" id="PTHR19136">
    <property type="entry name" value="MOLYBDENUM COFACTOR GUANYLYLTRANSFERASE"/>
    <property type="match status" value="1"/>
</dbReference>
<feature type="binding site" evidence="8">
    <location>
        <position position="38"/>
    </location>
    <ligand>
        <name>GTP</name>
        <dbReference type="ChEBI" id="CHEBI:37565"/>
    </ligand>
</feature>